<reference evidence="13 14" key="1">
    <citation type="submission" date="2020-01" db="EMBL/GenBank/DDBJ databases">
        <title>Complete and circular genome sequences of six lactobacillus isolates from horses.</title>
        <authorList>
            <person name="Hassan H.M."/>
        </authorList>
    </citation>
    <scope>NUCLEOTIDE SEQUENCE [LARGE SCALE GENOMIC DNA]</scope>
    <source>
        <strain evidence="13 14">1A</strain>
    </source>
</reference>
<dbReference type="Pfam" id="PF18019">
    <property type="entry name" value="Cas3_HD"/>
    <property type="match status" value="1"/>
</dbReference>
<feature type="transmembrane region" description="Helical" evidence="10">
    <location>
        <begin position="21"/>
        <end position="43"/>
    </location>
</feature>
<comment type="similarity">
    <text evidence="2">In the central section; belongs to the CRISPR-associated helicase Cas3 family.</text>
</comment>
<feature type="domain" description="Helicase ATP-binding" evidence="11">
    <location>
        <begin position="308"/>
        <end position="520"/>
    </location>
</feature>
<accession>A0A7H9EKP4</accession>
<evidence type="ECO:0000313" key="13">
    <source>
        <dbReference type="EMBL" id="QLL78298.1"/>
    </source>
</evidence>
<evidence type="ECO:0000256" key="7">
    <source>
        <dbReference type="ARBA" id="ARBA00022806"/>
    </source>
</evidence>
<gene>
    <name evidence="13" type="primary">cas3</name>
    <name evidence="13" type="ORF">GTO87_06665</name>
</gene>
<dbReference type="InterPro" id="IPR054712">
    <property type="entry name" value="Cas3-like_dom"/>
</dbReference>
<evidence type="ECO:0000313" key="14">
    <source>
        <dbReference type="Proteomes" id="UP000510886"/>
    </source>
</evidence>
<sequence length="924" mass="104940">MVSQRTKTLWAKKRNDNGRELWLPLLVHLIDTQNVINYLYLHWLNDGQRTFLRQGFDTDDDAVVQRLIKFIGFIHDIGKATPAFQTKKSYRFNPAPELDQELIERLIQSGFTDLDQVYLAEPNKSPHTVAGEALLAYWGVPETISAIIGGHHGKPLRKNEHPQGQLNNYEKNYWQVDSSSGEISLKWQSVQEELFEEALRSSGYSDISEIPQMIPKPQAVVIEGLLIMADWLASTEYSDDQVELFNLFPLTTTYDGIDTQTRFQNAMITWERTSRWSPQRIIDGKELYTKRWGFTNVRPVQGKMTDAIGNLQDPGIIIVEAPMGIGKTEIALAAAEQLAGQKGLSGVFIGLPTQATTNAMFSRVKEWTDSIAQDENITLDIQLQHGKRALNKEYRRLPRAQTIMDDETEKDYLSSTGQVVVDSWFNGKKSILTNFVVATIDHLLLMGLKQKHLFLRHLSFSGKVVIIDEVHAYSAYMNSYLQKTLEWLGVYGVPVVVLSATLPKDKRNELIKAYLKGHSGKRKAKLAPENWQENEAYPLLSMTDGDQLIQITDFPPMTEQKLQVVREDIDNESLISEITCLLEKGGIVGLIVNTVQRAQELAQLATKIEPHLPTIIVHSRFVAADRALIEDKLQSLIGKHGKRPDKLLVIGTQVLEQSLDIDFDVMFTDIAPMDLLLQRAGRLHRHTLQRPQTFTTPKLYILGISKYGNYGDGNEAIYGKYLLKKTDYFLPAEITLPTDISHLVQVVYDTSTNDEVPKLTDDYEHFRNKITEKENAAQAFQIGKPWMGKSLHGWLDYDAGNLSDERANAAVRDIEETLEVIITRASRTGDELVDGRKLEDLSSEIIAEQTVQLPRVFSLDNKKIEKTIAKLEEQTAMHYSHWQQDSWLRGMLALRLDSNNQAYLDNYQLTYLPGLGLSYKKVEQ</sequence>
<dbReference type="AlphaFoldDB" id="A0A7H9EKP4"/>
<dbReference type="SMART" id="SM00490">
    <property type="entry name" value="HELICc"/>
    <property type="match status" value="1"/>
</dbReference>
<evidence type="ECO:0000256" key="8">
    <source>
        <dbReference type="ARBA" id="ARBA00022840"/>
    </source>
</evidence>
<dbReference type="InterPro" id="IPR006474">
    <property type="entry name" value="Helicase_Cas3_CRISPR-ass_core"/>
</dbReference>
<evidence type="ECO:0000256" key="6">
    <source>
        <dbReference type="ARBA" id="ARBA00022801"/>
    </source>
</evidence>
<dbReference type="InterPro" id="IPR041372">
    <property type="entry name" value="Cas3_C"/>
</dbReference>
<dbReference type="RefSeq" id="WP_180848552.1">
    <property type="nucleotide sequence ID" value="NZ_CP047418.1"/>
</dbReference>
<keyword evidence="10" id="KW-1133">Transmembrane helix</keyword>
<evidence type="ECO:0000256" key="10">
    <source>
        <dbReference type="SAM" id="Phobius"/>
    </source>
</evidence>
<keyword evidence="6" id="KW-0378">Hydrolase</keyword>
<keyword evidence="10" id="KW-0472">Membrane</keyword>
<evidence type="ECO:0000256" key="1">
    <source>
        <dbReference type="ARBA" id="ARBA00006847"/>
    </source>
</evidence>
<organism evidence="13 14">
    <name type="scientific">Ligilactobacillus saerimneri</name>
    <dbReference type="NCBI Taxonomy" id="228229"/>
    <lineage>
        <taxon>Bacteria</taxon>
        <taxon>Bacillati</taxon>
        <taxon>Bacillota</taxon>
        <taxon>Bacilli</taxon>
        <taxon>Lactobacillales</taxon>
        <taxon>Lactobacillaceae</taxon>
        <taxon>Ligilactobacillus</taxon>
    </lineage>
</organism>
<evidence type="ECO:0000259" key="12">
    <source>
        <dbReference type="PROSITE" id="PS51643"/>
    </source>
</evidence>
<feature type="domain" description="HD Cas3-type" evidence="12">
    <location>
        <begin position="18"/>
        <end position="232"/>
    </location>
</feature>
<dbReference type="SUPFAM" id="SSF52540">
    <property type="entry name" value="P-loop containing nucleoside triphosphate hydrolases"/>
    <property type="match status" value="1"/>
</dbReference>
<evidence type="ECO:0000256" key="9">
    <source>
        <dbReference type="ARBA" id="ARBA00023118"/>
    </source>
</evidence>
<dbReference type="NCBIfam" id="TIGR01587">
    <property type="entry name" value="cas3_core"/>
    <property type="match status" value="1"/>
</dbReference>
<evidence type="ECO:0000256" key="5">
    <source>
        <dbReference type="ARBA" id="ARBA00022741"/>
    </source>
</evidence>
<keyword evidence="10" id="KW-0812">Transmembrane</keyword>
<keyword evidence="8" id="KW-0067">ATP-binding</keyword>
<dbReference type="GO" id="GO:0016787">
    <property type="term" value="F:hydrolase activity"/>
    <property type="evidence" value="ECO:0007669"/>
    <property type="project" value="UniProtKB-KW"/>
</dbReference>
<dbReference type="InterPro" id="IPR038257">
    <property type="entry name" value="CRISPR-assoc_Cas3_HD_sf"/>
</dbReference>
<dbReference type="SMART" id="SM00487">
    <property type="entry name" value="DEXDc"/>
    <property type="match status" value="1"/>
</dbReference>
<dbReference type="Pfam" id="PF04851">
    <property type="entry name" value="ResIII"/>
    <property type="match status" value="1"/>
</dbReference>
<dbReference type="Pfam" id="PF22590">
    <property type="entry name" value="Cas3-like_C_2"/>
    <property type="match status" value="1"/>
</dbReference>
<dbReference type="InterPro" id="IPR006935">
    <property type="entry name" value="Helicase/UvrB_N"/>
</dbReference>
<dbReference type="GO" id="GO:0003724">
    <property type="term" value="F:RNA helicase activity"/>
    <property type="evidence" value="ECO:0007669"/>
    <property type="project" value="TreeGrafter"/>
</dbReference>
<keyword evidence="5" id="KW-0547">Nucleotide-binding</keyword>
<keyword evidence="9" id="KW-0051">Antiviral defense</keyword>
<dbReference type="InterPro" id="IPR001650">
    <property type="entry name" value="Helicase_C-like"/>
</dbReference>
<dbReference type="EMBL" id="CP047418">
    <property type="protein sequence ID" value="QLL78298.1"/>
    <property type="molecule type" value="Genomic_DNA"/>
</dbReference>
<dbReference type="InterPro" id="IPR027417">
    <property type="entry name" value="P-loop_NTPase"/>
</dbReference>
<dbReference type="InterPro" id="IPR014001">
    <property type="entry name" value="Helicase_ATP-bd"/>
</dbReference>
<dbReference type="GO" id="GO:0003677">
    <property type="term" value="F:DNA binding"/>
    <property type="evidence" value="ECO:0007669"/>
    <property type="project" value="InterPro"/>
</dbReference>
<dbReference type="PANTHER" id="PTHR47963">
    <property type="entry name" value="DEAD-BOX ATP-DEPENDENT RNA HELICASE 47, MITOCHONDRIAL"/>
    <property type="match status" value="1"/>
</dbReference>
<dbReference type="GO" id="GO:0003723">
    <property type="term" value="F:RNA binding"/>
    <property type="evidence" value="ECO:0007669"/>
    <property type="project" value="TreeGrafter"/>
</dbReference>
<dbReference type="GO" id="GO:0004518">
    <property type="term" value="F:nuclease activity"/>
    <property type="evidence" value="ECO:0007669"/>
    <property type="project" value="UniProtKB-KW"/>
</dbReference>
<dbReference type="Proteomes" id="UP000510886">
    <property type="component" value="Chromosome"/>
</dbReference>
<dbReference type="Gene3D" id="3.40.50.300">
    <property type="entry name" value="P-loop containing nucleotide triphosphate hydrolases"/>
    <property type="match status" value="2"/>
</dbReference>
<proteinExistence type="inferred from homology"/>
<dbReference type="CDD" id="cd17930">
    <property type="entry name" value="DEXHc_cas3"/>
    <property type="match status" value="1"/>
</dbReference>
<dbReference type="InterPro" id="IPR006483">
    <property type="entry name" value="CRISPR-assoc_Cas3_HD"/>
</dbReference>
<evidence type="ECO:0000256" key="4">
    <source>
        <dbReference type="ARBA" id="ARBA00022723"/>
    </source>
</evidence>
<keyword evidence="3" id="KW-0540">Nuclease</keyword>
<dbReference type="GO" id="GO:0051607">
    <property type="term" value="P:defense response to virus"/>
    <property type="evidence" value="ECO:0007669"/>
    <property type="project" value="UniProtKB-KW"/>
</dbReference>
<dbReference type="NCBIfam" id="TIGR01596">
    <property type="entry name" value="cas3_HD"/>
    <property type="match status" value="1"/>
</dbReference>
<keyword evidence="7" id="KW-0347">Helicase</keyword>
<dbReference type="PROSITE" id="PS51192">
    <property type="entry name" value="HELICASE_ATP_BIND_1"/>
    <property type="match status" value="1"/>
</dbReference>
<dbReference type="CDD" id="cd09641">
    <property type="entry name" value="Cas3''_I"/>
    <property type="match status" value="1"/>
</dbReference>
<evidence type="ECO:0000256" key="3">
    <source>
        <dbReference type="ARBA" id="ARBA00022722"/>
    </source>
</evidence>
<protein>
    <submittedName>
        <fullName evidence="13">CRISPR-associated helicase Cas3</fullName>
    </submittedName>
</protein>
<evidence type="ECO:0000259" key="11">
    <source>
        <dbReference type="PROSITE" id="PS51192"/>
    </source>
</evidence>
<dbReference type="GO" id="GO:0005524">
    <property type="term" value="F:ATP binding"/>
    <property type="evidence" value="ECO:0007669"/>
    <property type="project" value="UniProtKB-KW"/>
</dbReference>
<dbReference type="Gene3D" id="1.10.3210.30">
    <property type="match status" value="1"/>
</dbReference>
<dbReference type="Pfam" id="PF18395">
    <property type="entry name" value="Cas3_C"/>
    <property type="match status" value="1"/>
</dbReference>
<comment type="similarity">
    <text evidence="1">In the N-terminal section; belongs to the CRISPR-associated nuclease Cas3-HD family.</text>
</comment>
<dbReference type="PROSITE" id="PS51643">
    <property type="entry name" value="HD_CAS3"/>
    <property type="match status" value="1"/>
</dbReference>
<dbReference type="PANTHER" id="PTHR47963:SF9">
    <property type="entry name" value="CRISPR-ASSOCIATED ENDONUCLEASE_HELICASE CAS3"/>
    <property type="match status" value="1"/>
</dbReference>
<name>A0A7H9EKP4_9LACO</name>
<dbReference type="InterPro" id="IPR050547">
    <property type="entry name" value="DEAD_box_RNA_helicases"/>
</dbReference>
<evidence type="ECO:0000256" key="2">
    <source>
        <dbReference type="ARBA" id="ARBA00009046"/>
    </source>
</evidence>
<dbReference type="KEGG" id="lsw:GTO87_06665"/>
<keyword evidence="4" id="KW-0479">Metal-binding</keyword>
<dbReference type="GO" id="GO:0046872">
    <property type="term" value="F:metal ion binding"/>
    <property type="evidence" value="ECO:0007669"/>
    <property type="project" value="UniProtKB-KW"/>
</dbReference>